<dbReference type="AlphaFoldDB" id="A0A1I2I5M3"/>
<feature type="region of interest" description="Disordered" evidence="1">
    <location>
        <begin position="20"/>
        <end position="75"/>
    </location>
</feature>
<organism evidence="3 4">
    <name type="scientific">Flavimobilis marinus</name>
    <dbReference type="NCBI Taxonomy" id="285351"/>
    <lineage>
        <taxon>Bacteria</taxon>
        <taxon>Bacillati</taxon>
        <taxon>Actinomycetota</taxon>
        <taxon>Actinomycetes</taxon>
        <taxon>Micrococcales</taxon>
        <taxon>Jonesiaceae</taxon>
        <taxon>Flavimobilis</taxon>
    </lineage>
</organism>
<dbReference type="PROSITE" id="PS51257">
    <property type="entry name" value="PROKAR_LIPOPROTEIN"/>
    <property type="match status" value="1"/>
</dbReference>
<feature type="signal peptide" evidence="2">
    <location>
        <begin position="1"/>
        <end position="21"/>
    </location>
</feature>
<evidence type="ECO:0000313" key="3">
    <source>
        <dbReference type="EMBL" id="SFF36196.1"/>
    </source>
</evidence>
<feature type="chain" id="PRO_5039366874" evidence="2">
    <location>
        <begin position="22"/>
        <end position="211"/>
    </location>
</feature>
<dbReference type="STRING" id="285351.SAMN04488035_2672"/>
<protein>
    <submittedName>
        <fullName evidence="3">Uncharacterized protein</fullName>
    </submittedName>
</protein>
<dbReference type="EMBL" id="FONZ01000006">
    <property type="protein sequence ID" value="SFF36196.1"/>
    <property type="molecule type" value="Genomic_DNA"/>
</dbReference>
<gene>
    <name evidence="3" type="ORF">SAMN04488035_2672</name>
</gene>
<feature type="compositionally biased region" description="Acidic residues" evidence="1">
    <location>
        <begin position="60"/>
        <end position="73"/>
    </location>
</feature>
<proteinExistence type="predicted"/>
<keyword evidence="4" id="KW-1185">Reference proteome</keyword>
<evidence type="ECO:0000256" key="2">
    <source>
        <dbReference type="SAM" id="SignalP"/>
    </source>
</evidence>
<feature type="compositionally biased region" description="Polar residues" evidence="1">
    <location>
        <begin position="25"/>
        <end position="40"/>
    </location>
</feature>
<feature type="compositionally biased region" description="Low complexity" evidence="1">
    <location>
        <begin position="41"/>
        <end position="59"/>
    </location>
</feature>
<sequence>MHTTTRAALTVALLGAGATLAGCTSDDNPAPATSSTAVEQPTSSPEAPSPSTETPAPSTEEPDATPEPSDDASSDTVLGAEMQVQTFAGTYLAPSVEGGVITVDDAASSELSISWIATAVPDDPGAYLLETVALTDGEPSCLALAEEAVALAPCDPDEPALVIEVTPLDSPDRVALSSAAGYLGLDTADDSLRVFDSGDQPGSVFTLVTAG</sequence>
<reference evidence="4" key="1">
    <citation type="submission" date="2016-10" db="EMBL/GenBank/DDBJ databases">
        <authorList>
            <person name="Varghese N."/>
            <person name="Submissions S."/>
        </authorList>
    </citation>
    <scope>NUCLEOTIDE SEQUENCE [LARGE SCALE GENOMIC DNA]</scope>
    <source>
        <strain evidence="4">DSM 19083</strain>
    </source>
</reference>
<dbReference type="RefSeq" id="WP_093379775.1">
    <property type="nucleotide sequence ID" value="NZ_BNAN01000001.1"/>
</dbReference>
<accession>A0A1I2I5M3</accession>
<name>A0A1I2I5M3_9MICO</name>
<evidence type="ECO:0000256" key="1">
    <source>
        <dbReference type="SAM" id="MobiDB-lite"/>
    </source>
</evidence>
<keyword evidence="2" id="KW-0732">Signal</keyword>
<evidence type="ECO:0000313" key="4">
    <source>
        <dbReference type="Proteomes" id="UP000198520"/>
    </source>
</evidence>
<dbReference type="OrthoDB" id="5146583at2"/>
<dbReference type="Proteomes" id="UP000198520">
    <property type="component" value="Unassembled WGS sequence"/>
</dbReference>